<feature type="compositionally biased region" description="Polar residues" evidence="1">
    <location>
        <begin position="1"/>
        <end position="18"/>
    </location>
</feature>
<sequence length="133" mass="14457">MVPVPQSSTVTRPVTSSASGGGVATIGVYLAPLTLDRAREVSLERRITYTDLLVEAFDFVTDTQLAAEFLPVEPLVQGKAMPTRARRRRGTAGIQMNLRLSSEQREWLDAKVQALGAPSRSALVAEALRLHLN</sequence>
<accession>A0A3A5MSV9</accession>
<dbReference type="Proteomes" id="UP000272015">
    <property type="component" value="Unassembled WGS sequence"/>
</dbReference>
<evidence type="ECO:0000256" key="1">
    <source>
        <dbReference type="SAM" id="MobiDB-lite"/>
    </source>
</evidence>
<protein>
    <recommendedName>
        <fullName evidence="4">Ribbon-helix-helix protein, CopG family</fullName>
    </recommendedName>
</protein>
<dbReference type="CDD" id="cd22231">
    <property type="entry name" value="RHH_NikR_HicB-like"/>
    <property type="match status" value="1"/>
</dbReference>
<keyword evidence="3" id="KW-1185">Reference proteome</keyword>
<proteinExistence type="predicted"/>
<comment type="caution">
    <text evidence="2">The sequence shown here is derived from an EMBL/GenBank/DDBJ whole genome shotgun (WGS) entry which is preliminary data.</text>
</comment>
<organism evidence="2 3">
    <name type="scientific">Cryobacterium melibiosiphilum</name>
    <dbReference type="NCBI Taxonomy" id="995039"/>
    <lineage>
        <taxon>Bacteria</taxon>
        <taxon>Bacillati</taxon>
        <taxon>Actinomycetota</taxon>
        <taxon>Actinomycetes</taxon>
        <taxon>Micrococcales</taxon>
        <taxon>Microbacteriaceae</taxon>
        <taxon>Cryobacterium</taxon>
    </lineage>
</organism>
<evidence type="ECO:0008006" key="4">
    <source>
        <dbReference type="Google" id="ProtNLM"/>
    </source>
</evidence>
<dbReference type="AlphaFoldDB" id="A0A3A5MSV9"/>
<gene>
    <name evidence="2" type="ORF">D6T64_04620</name>
</gene>
<feature type="region of interest" description="Disordered" evidence="1">
    <location>
        <begin position="1"/>
        <end position="20"/>
    </location>
</feature>
<dbReference type="EMBL" id="QZVS01000063">
    <property type="protein sequence ID" value="RJT90208.1"/>
    <property type="molecule type" value="Genomic_DNA"/>
</dbReference>
<evidence type="ECO:0000313" key="2">
    <source>
        <dbReference type="EMBL" id="RJT90208.1"/>
    </source>
</evidence>
<name>A0A3A5MSV9_9MICO</name>
<reference evidence="2 3" key="1">
    <citation type="submission" date="2018-09" db="EMBL/GenBank/DDBJ databases">
        <title>Novel species of Cryobacterium.</title>
        <authorList>
            <person name="Liu Q."/>
            <person name="Xin Y.-H."/>
        </authorList>
    </citation>
    <scope>NUCLEOTIDE SEQUENCE [LARGE SCALE GENOMIC DNA]</scope>
    <source>
        <strain evidence="2 3">Hh39</strain>
    </source>
</reference>
<evidence type="ECO:0000313" key="3">
    <source>
        <dbReference type="Proteomes" id="UP000272015"/>
    </source>
</evidence>